<dbReference type="InterPro" id="IPR016827">
    <property type="entry name" value="Ada2/TADA2"/>
</dbReference>
<evidence type="ECO:0000313" key="14">
    <source>
        <dbReference type="EMBL" id="KAE9403654.1"/>
    </source>
</evidence>
<dbReference type="Pfam" id="PF04433">
    <property type="entry name" value="SWIRM"/>
    <property type="match status" value="1"/>
</dbReference>
<dbReference type="Proteomes" id="UP000799118">
    <property type="component" value="Unassembled WGS sequence"/>
</dbReference>
<evidence type="ECO:0000256" key="6">
    <source>
        <dbReference type="ARBA" id="ARBA00023242"/>
    </source>
</evidence>
<evidence type="ECO:0000259" key="11">
    <source>
        <dbReference type="PROSITE" id="PS50934"/>
    </source>
</evidence>
<evidence type="ECO:0000313" key="15">
    <source>
        <dbReference type="Proteomes" id="UP000799118"/>
    </source>
</evidence>
<feature type="domain" description="SANT" evidence="12">
    <location>
        <begin position="84"/>
        <end position="136"/>
    </location>
</feature>
<evidence type="ECO:0000256" key="4">
    <source>
        <dbReference type="ARBA" id="ARBA00023015"/>
    </source>
</evidence>
<dbReference type="Gene3D" id="1.10.10.10">
    <property type="entry name" value="Winged helix-like DNA-binding domain superfamily/Winged helix DNA-binding domain"/>
    <property type="match status" value="1"/>
</dbReference>
<dbReference type="PIRSF" id="PIRSF025024">
    <property type="entry name" value="Transcriptional_adaptor_2"/>
    <property type="match status" value="1"/>
</dbReference>
<dbReference type="SUPFAM" id="SSF46689">
    <property type="entry name" value="Homeodomain-like"/>
    <property type="match status" value="2"/>
</dbReference>
<dbReference type="PANTHER" id="PTHR12374:SF20">
    <property type="entry name" value="TRANSCRIPTIONAL ADAPTER 2-ALPHA"/>
    <property type="match status" value="1"/>
</dbReference>
<evidence type="ECO:0000256" key="5">
    <source>
        <dbReference type="ARBA" id="ARBA00023163"/>
    </source>
</evidence>
<dbReference type="PROSITE" id="PS50090">
    <property type="entry name" value="MYB_LIKE"/>
    <property type="match status" value="1"/>
</dbReference>
<dbReference type="InterPro" id="IPR017930">
    <property type="entry name" value="Myb_dom"/>
</dbReference>
<dbReference type="AlphaFoldDB" id="A0A6A4I4A0"/>
<dbReference type="InterPro" id="IPR000433">
    <property type="entry name" value="Znf_ZZ"/>
</dbReference>
<keyword evidence="4" id="KW-0805">Transcription regulation</keyword>
<gene>
    <name evidence="14" type="ORF">BT96DRAFT_917411</name>
</gene>
<dbReference type="PROSITE" id="PS50135">
    <property type="entry name" value="ZF_ZZ_2"/>
    <property type="match status" value="1"/>
</dbReference>
<dbReference type="InterPro" id="IPR017884">
    <property type="entry name" value="SANT_dom"/>
</dbReference>
<dbReference type="Pfam" id="PF22941">
    <property type="entry name" value="TADA2A-like_3rd"/>
    <property type="match status" value="1"/>
</dbReference>
<dbReference type="CDD" id="cd00167">
    <property type="entry name" value="SANT"/>
    <property type="match status" value="1"/>
</dbReference>
<evidence type="ECO:0000256" key="2">
    <source>
        <dbReference type="ARBA" id="ARBA00022771"/>
    </source>
</evidence>
<organism evidence="14 15">
    <name type="scientific">Gymnopus androsaceus JB14</name>
    <dbReference type="NCBI Taxonomy" id="1447944"/>
    <lineage>
        <taxon>Eukaryota</taxon>
        <taxon>Fungi</taxon>
        <taxon>Dikarya</taxon>
        <taxon>Basidiomycota</taxon>
        <taxon>Agaricomycotina</taxon>
        <taxon>Agaricomycetes</taxon>
        <taxon>Agaricomycetidae</taxon>
        <taxon>Agaricales</taxon>
        <taxon>Marasmiineae</taxon>
        <taxon>Omphalotaceae</taxon>
        <taxon>Gymnopus</taxon>
    </lineage>
</organism>
<keyword evidence="15" id="KW-1185">Reference proteome</keyword>
<feature type="non-terminal residue" evidence="14">
    <location>
        <position position="562"/>
    </location>
</feature>
<dbReference type="InterPro" id="IPR036388">
    <property type="entry name" value="WH-like_DNA-bd_sf"/>
</dbReference>
<keyword evidence="2 7" id="KW-0863">Zinc-finger</keyword>
<evidence type="ECO:0000256" key="8">
    <source>
        <dbReference type="SAM" id="MobiDB-lite"/>
    </source>
</evidence>
<feature type="compositionally biased region" description="Polar residues" evidence="8">
    <location>
        <begin position="430"/>
        <end position="442"/>
    </location>
</feature>
<feature type="region of interest" description="Disordered" evidence="8">
    <location>
        <begin position="426"/>
        <end position="473"/>
    </location>
</feature>
<dbReference type="PROSITE" id="PS51293">
    <property type="entry name" value="SANT"/>
    <property type="match status" value="1"/>
</dbReference>
<dbReference type="GO" id="GO:0006357">
    <property type="term" value="P:regulation of transcription by RNA polymerase II"/>
    <property type="evidence" value="ECO:0007669"/>
    <property type="project" value="InterPro"/>
</dbReference>
<evidence type="ECO:0000259" key="9">
    <source>
        <dbReference type="PROSITE" id="PS50090"/>
    </source>
</evidence>
<dbReference type="PANTHER" id="PTHR12374">
    <property type="entry name" value="TRANSCRIPTIONAL ADAPTOR 2 ADA2 -RELATED"/>
    <property type="match status" value="1"/>
</dbReference>
<evidence type="ECO:0000256" key="3">
    <source>
        <dbReference type="ARBA" id="ARBA00022833"/>
    </source>
</evidence>
<dbReference type="InterPro" id="IPR041983">
    <property type="entry name" value="ADA2-like_ZZ"/>
</dbReference>
<dbReference type="PROSITE" id="PS50934">
    <property type="entry name" value="SWIRM"/>
    <property type="match status" value="1"/>
</dbReference>
<dbReference type="InterPro" id="IPR001005">
    <property type="entry name" value="SANT/Myb"/>
</dbReference>
<feature type="domain" description="ZZ-type" evidence="10">
    <location>
        <begin position="21"/>
        <end position="82"/>
    </location>
</feature>
<dbReference type="GO" id="GO:0005634">
    <property type="term" value="C:nucleus"/>
    <property type="evidence" value="ECO:0007669"/>
    <property type="project" value="TreeGrafter"/>
</dbReference>
<dbReference type="GO" id="GO:0070461">
    <property type="term" value="C:SAGA-type complex"/>
    <property type="evidence" value="ECO:0007669"/>
    <property type="project" value="TreeGrafter"/>
</dbReference>
<dbReference type="FunFam" id="1.10.10.10:FF:000087">
    <property type="entry name" value="Transcriptional adapter 2"/>
    <property type="match status" value="1"/>
</dbReference>
<keyword evidence="5" id="KW-0804">Transcription</keyword>
<dbReference type="GO" id="GO:0003713">
    <property type="term" value="F:transcription coactivator activity"/>
    <property type="evidence" value="ECO:0007669"/>
    <property type="project" value="InterPro"/>
</dbReference>
<evidence type="ECO:0000259" key="13">
    <source>
        <dbReference type="PROSITE" id="PS51294"/>
    </source>
</evidence>
<feature type="domain" description="Myb-like" evidence="9">
    <location>
        <begin position="89"/>
        <end position="132"/>
    </location>
</feature>
<dbReference type="SMART" id="SM00717">
    <property type="entry name" value="SANT"/>
    <property type="match status" value="1"/>
</dbReference>
<evidence type="ECO:0000259" key="10">
    <source>
        <dbReference type="PROSITE" id="PS50135"/>
    </source>
</evidence>
<dbReference type="InterPro" id="IPR043145">
    <property type="entry name" value="Znf_ZZ_sf"/>
</dbReference>
<reference evidence="14" key="1">
    <citation type="journal article" date="2019" name="Environ. Microbiol.">
        <title>Fungal ecological strategies reflected in gene transcription - a case study of two litter decomposers.</title>
        <authorList>
            <person name="Barbi F."/>
            <person name="Kohler A."/>
            <person name="Barry K."/>
            <person name="Baskaran P."/>
            <person name="Daum C."/>
            <person name="Fauchery L."/>
            <person name="Ihrmark K."/>
            <person name="Kuo A."/>
            <person name="LaButti K."/>
            <person name="Lipzen A."/>
            <person name="Morin E."/>
            <person name="Grigoriev I.V."/>
            <person name="Henrissat B."/>
            <person name="Lindahl B."/>
            <person name="Martin F."/>
        </authorList>
    </citation>
    <scope>NUCLEOTIDE SEQUENCE</scope>
    <source>
        <strain evidence="14">JB14</strain>
    </source>
</reference>
<dbReference type="SUPFAM" id="SSF57850">
    <property type="entry name" value="RING/U-box"/>
    <property type="match status" value="1"/>
</dbReference>
<dbReference type="GO" id="GO:0006338">
    <property type="term" value="P:chromatin remodeling"/>
    <property type="evidence" value="ECO:0007669"/>
    <property type="project" value="TreeGrafter"/>
</dbReference>
<dbReference type="InterPro" id="IPR007526">
    <property type="entry name" value="SWIRM"/>
</dbReference>
<dbReference type="EMBL" id="ML769423">
    <property type="protein sequence ID" value="KAE9403654.1"/>
    <property type="molecule type" value="Genomic_DNA"/>
</dbReference>
<dbReference type="Gene3D" id="1.10.10.60">
    <property type="entry name" value="Homeodomain-like"/>
    <property type="match status" value="1"/>
</dbReference>
<dbReference type="OrthoDB" id="270417at2759"/>
<proteinExistence type="predicted"/>
<feature type="compositionally biased region" description="Basic and acidic residues" evidence="8">
    <location>
        <begin position="443"/>
        <end position="454"/>
    </location>
</feature>
<protein>
    <submittedName>
        <fullName evidence="14">SWIRM-domain-containing protein</fullName>
    </submittedName>
</protein>
<name>A0A6A4I4A0_9AGAR</name>
<keyword evidence="6" id="KW-0539">Nucleus</keyword>
<accession>A0A6A4I4A0</accession>
<evidence type="ECO:0000259" key="12">
    <source>
        <dbReference type="PROSITE" id="PS51293"/>
    </source>
</evidence>
<dbReference type="InterPro" id="IPR009057">
    <property type="entry name" value="Homeodomain-like_sf"/>
</dbReference>
<dbReference type="Pfam" id="PF25299">
    <property type="entry name" value="ZZ_ADA2"/>
    <property type="match status" value="1"/>
</dbReference>
<dbReference type="Gene3D" id="3.30.60.90">
    <property type="match status" value="1"/>
</dbReference>
<dbReference type="GO" id="GO:0003682">
    <property type="term" value="F:chromatin binding"/>
    <property type="evidence" value="ECO:0007669"/>
    <property type="project" value="TreeGrafter"/>
</dbReference>
<keyword evidence="3" id="KW-0862">Zinc</keyword>
<dbReference type="PROSITE" id="PS51294">
    <property type="entry name" value="HTH_MYB"/>
    <property type="match status" value="1"/>
</dbReference>
<evidence type="ECO:0000256" key="7">
    <source>
        <dbReference type="PROSITE-ProRule" id="PRU00228"/>
    </source>
</evidence>
<feature type="domain" description="HTH myb-type" evidence="13">
    <location>
        <begin position="89"/>
        <end position="136"/>
    </location>
</feature>
<dbReference type="InterPro" id="IPR055141">
    <property type="entry name" value="TADA2A_B-like_dom"/>
</dbReference>
<feature type="domain" description="SWIRM" evidence="11">
    <location>
        <begin position="466"/>
        <end position="562"/>
    </location>
</feature>
<keyword evidence="1" id="KW-0479">Metal-binding</keyword>
<dbReference type="GO" id="GO:0008270">
    <property type="term" value="F:zinc ion binding"/>
    <property type="evidence" value="ECO:0007669"/>
    <property type="project" value="UniProtKB-KW"/>
</dbReference>
<sequence>MTVTQRKTQTNHEDIALHEPGGEYHCDSCSSDLTHTIRIKCADPICEAGDGVDLCPNCFCAGKEFASHKRGHPYRVIEISSQPIFSEEWGADEELLLVKGIASHGFGNWKKIAETVRTHTKEECAAHYNEVYINSKSWPLPPMDQTFDLDPAEFQDRKRRRITEMNAAPLPPLKPTPVSLPGIHEVTGFFPGRLEFEHEIDNEAEDLVKDLEFGMVLQHGGDEIPEDENDLDVKARLRWEDEKKNGVVPAKKVVFAGKGAGKGKGPMNGTINGYHSSPPEAGSNNEGGAEEDTAEEQTQPPPIETDDSLAFKFTLMEMYFQRVERRLEGKSIIYDRGLLEHKKIQALEKKRPREEREIIHRLRPFARLGTSADYEAFTADILYEALLRKRIKELQDYRRLGLQTAGDIEKYEIDLTRRHQIKASNREFYLQQQKTSRQSSGPDQRRGSSHDREGTPLGGGSASAGPIVRKPTAPLNLANSPSLHLLTPGEQALCSQLRILPKPYLVIKETLVREYARRGGKLRRREARDLVKVDVNKTSRVWDFLVQAGFLKITQDVADPSA</sequence>
<evidence type="ECO:0000256" key="1">
    <source>
        <dbReference type="ARBA" id="ARBA00022723"/>
    </source>
</evidence>
<dbReference type="Pfam" id="PF00249">
    <property type="entry name" value="Myb_DNA-binding"/>
    <property type="match status" value="1"/>
</dbReference>
<feature type="region of interest" description="Disordered" evidence="8">
    <location>
        <begin position="259"/>
        <end position="305"/>
    </location>
</feature>
<dbReference type="CDD" id="cd02335">
    <property type="entry name" value="ZZ_ADA2"/>
    <property type="match status" value="1"/>
</dbReference>